<protein>
    <submittedName>
        <fullName evidence="2">Uncharacterized protein</fullName>
    </submittedName>
</protein>
<dbReference type="EMBL" id="AC097278">
    <property type="protein sequence ID" value="AAM93468.1"/>
    <property type="molecule type" value="Genomic_DNA"/>
</dbReference>
<dbReference type="Proteomes" id="UP000000763">
    <property type="component" value="Chromosome 10"/>
</dbReference>
<feature type="compositionally biased region" description="Low complexity" evidence="1">
    <location>
        <begin position="1"/>
        <end position="14"/>
    </location>
</feature>
<reference evidence="3" key="1">
    <citation type="journal article" date="2005" name="Nature">
        <title>The map-based sequence of the rice genome.</title>
        <authorList>
            <consortium name="International rice genome sequencing project (IRGSP)"/>
            <person name="Matsumoto T."/>
            <person name="Wu J."/>
            <person name="Kanamori H."/>
            <person name="Katayose Y."/>
            <person name="Fujisawa M."/>
            <person name="Namiki N."/>
            <person name="Mizuno H."/>
            <person name="Yamamoto K."/>
            <person name="Antonio B.A."/>
            <person name="Baba T."/>
            <person name="Sakata K."/>
            <person name="Nagamura Y."/>
            <person name="Aoki H."/>
            <person name="Arikawa K."/>
            <person name="Arita K."/>
            <person name="Bito T."/>
            <person name="Chiden Y."/>
            <person name="Fujitsuka N."/>
            <person name="Fukunaka R."/>
            <person name="Hamada M."/>
            <person name="Harada C."/>
            <person name="Hayashi A."/>
            <person name="Hijishita S."/>
            <person name="Honda M."/>
            <person name="Hosokawa S."/>
            <person name="Ichikawa Y."/>
            <person name="Idonuma A."/>
            <person name="Iijima M."/>
            <person name="Ikeda M."/>
            <person name="Ikeno M."/>
            <person name="Ito K."/>
            <person name="Ito S."/>
            <person name="Ito T."/>
            <person name="Ito Y."/>
            <person name="Ito Y."/>
            <person name="Iwabuchi A."/>
            <person name="Kamiya K."/>
            <person name="Karasawa W."/>
            <person name="Kurita K."/>
            <person name="Katagiri S."/>
            <person name="Kikuta A."/>
            <person name="Kobayashi H."/>
            <person name="Kobayashi N."/>
            <person name="Machita K."/>
            <person name="Maehara T."/>
            <person name="Masukawa M."/>
            <person name="Mizubayashi T."/>
            <person name="Mukai Y."/>
            <person name="Nagasaki H."/>
            <person name="Nagata Y."/>
            <person name="Naito S."/>
            <person name="Nakashima M."/>
            <person name="Nakama Y."/>
            <person name="Nakamichi Y."/>
            <person name="Nakamura M."/>
            <person name="Meguro A."/>
            <person name="Negishi M."/>
            <person name="Ohta I."/>
            <person name="Ohta T."/>
            <person name="Okamoto M."/>
            <person name="Ono N."/>
            <person name="Saji S."/>
            <person name="Sakaguchi M."/>
            <person name="Sakai K."/>
            <person name="Shibata M."/>
            <person name="Shimokawa T."/>
            <person name="Song J."/>
            <person name="Takazaki Y."/>
            <person name="Terasawa K."/>
            <person name="Tsugane M."/>
            <person name="Tsuji K."/>
            <person name="Ueda S."/>
            <person name="Waki K."/>
            <person name="Yamagata H."/>
            <person name="Yamamoto M."/>
            <person name="Yamamoto S."/>
            <person name="Yamane H."/>
            <person name="Yoshiki S."/>
            <person name="Yoshihara R."/>
            <person name="Yukawa K."/>
            <person name="Zhong H."/>
            <person name="Yano M."/>
            <person name="Yuan Q."/>
            <person name="Ouyang S."/>
            <person name="Liu J."/>
            <person name="Jones K.M."/>
            <person name="Gansberger K."/>
            <person name="Moffat K."/>
            <person name="Hill J."/>
            <person name="Bera J."/>
            <person name="Fadrosh D."/>
            <person name="Jin S."/>
            <person name="Johri S."/>
            <person name="Kim M."/>
            <person name="Overton L."/>
            <person name="Reardon M."/>
            <person name="Tsitrin T."/>
            <person name="Vuong H."/>
            <person name="Weaver B."/>
            <person name="Ciecko A."/>
            <person name="Tallon L."/>
            <person name="Jackson J."/>
            <person name="Pai G."/>
            <person name="Aken S.V."/>
            <person name="Utterback T."/>
            <person name="Reidmuller S."/>
            <person name="Feldblyum T."/>
            <person name="Hsiao J."/>
            <person name="Zismann V."/>
            <person name="Iobst S."/>
            <person name="de Vazeille A.R."/>
            <person name="Buell C.R."/>
            <person name="Ying K."/>
            <person name="Li Y."/>
            <person name="Lu T."/>
            <person name="Huang Y."/>
            <person name="Zhao Q."/>
            <person name="Feng Q."/>
            <person name="Zhang L."/>
            <person name="Zhu J."/>
            <person name="Weng Q."/>
            <person name="Mu J."/>
            <person name="Lu Y."/>
            <person name="Fan D."/>
            <person name="Liu Y."/>
            <person name="Guan J."/>
            <person name="Zhang Y."/>
            <person name="Yu S."/>
            <person name="Liu X."/>
            <person name="Zhang Y."/>
            <person name="Hong G."/>
            <person name="Han B."/>
            <person name="Choisne N."/>
            <person name="Demange N."/>
            <person name="Orjeda G."/>
            <person name="Samain S."/>
            <person name="Cattolico L."/>
            <person name="Pelletier E."/>
            <person name="Couloux A."/>
            <person name="Segurens B."/>
            <person name="Wincker P."/>
            <person name="D'Hont A."/>
            <person name="Scarpelli C."/>
            <person name="Weissenbach J."/>
            <person name="Salanoubat M."/>
            <person name="Quetier F."/>
            <person name="Yu Y."/>
            <person name="Kim H.R."/>
            <person name="Rambo T."/>
            <person name="Currie J."/>
            <person name="Collura K."/>
            <person name="Luo M."/>
            <person name="Yang T."/>
            <person name="Ammiraju J.S.S."/>
            <person name="Engler F."/>
            <person name="Soderlund C."/>
            <person name="Wing R.A."/>
            <person name="Palmer L.E."/>
            <person name="de la Bastide M."/>
            <person name="Spiegel L."/>
            <person name="Nascimento L."/>
            <person name="Zutavern T."/>
            <person name="O'Shaughnessy A."/>
            <person name="Dike S."/>
            <person name="Dedhia N."/>
            <person name="Preston R."/>
            <person name="Balija V."/>
            <person name="McCombie W.R."/>
            <person name="Chow T."/>
            <person name="Chen H."/>
            <person name="Chung M."/>
            <person name="Chen C."/>
            <person name="Shaw J."/>
            <person name="Wu H."/>
            <person name="Hsiao K."/>
            <person name="Chao Y."/>
            <person name="Chu M."/>
            <person name="Cheng C."/>
            <person name="Hour A."/>
            <person name="Lee P."/>
            <person name="Lin S."/>
            <person name="Lin Y."/>
            <person name="Liou J."/>
            <person name="Liu S."/>
            <person name="Hsing Y."/>
            <person name="Raghuvanshi S."/>
            <person name="Mohanty A."/>
            <person name="Bharti A.K."/>
            <person name="Gaur A."/>
            <person name="Gupta V."/>
            <person name="Kumar D."/>
            <person name="Ravi V."/>
            <person name="Vij S."/>
            <person name="Kapur A."/>
            <person name="Khurana P."/>
            <person name="Khurana P."/>
            <person name="Khurana J.P."/>
            <person name="Tyagi A.K."/>
            <person name="Gaikwad K."/>
            <person name="Singh A."/>
            <person name="Dalal V."/>
            <person name="Srivastava S."/>
            <person name="Dixit A."/>
            <person name="Pal A.K."/>
            <person name="Ghazi I.A."/>
            <person name="Yadav M."/>
            <person name="Pandit A."/>
            <person name="Bhargava A."/>
            <person name="Sureshbabu K."/>
            <person name="Batra K."/>
            <person name="Sharma T.R."/>
            <person name="Mohapatra T."/>
            <person name="Singh N.K."/>
            <person name="Messing J."/>
            <person name="Nelson A.B."/>
            <person name="Fuks G."/>
            <person name="Kavchok S."/>
            <person name="Keizer G."/>
            <person name="Linton E."/>
            <person name="Llaca V."/>
            <person name="Song R."/>
            <person name="Tanyolac B."/>
            <person name="Young S."/>
            <person name="Ho-Il K."/>
            <person name="Hahn J.H."/>
            <person name="Sangsakoo G."/>
            <person name="Vanavichit A."/>
            <person name="de Mattos Luiz.A.T."/>
            <person name="Zimmer P.D."/>
            <person name="Malone G."/>
            <person name="Dellagostin O."/>
            <person name="de Oliveira A.C."/>
            <person name="Bevan M."/>
            <person name="Bancroft I."/>
            <person name="Minx P."/>
            <person name="Cordum H."/>
            <person name="Wilson R."/>
            <person name="Cheng Z."/>
            <person name="Jin W."/>
            <person name="Jiang J."/>
            <person name="Leong S.A."/>
            <person name="Iwama H."/>
            <person name="Gojobori T."/>
            <person name="Itoh T."/>
            <person name="Niimura Y."/>
            <person name="Fujii Y."/>
            <person name="Habara T."/>
            <person name="Sakai H."/>
            <person name="Sato Y."/>
            <person name="Wilson G."/>
            <person name="Kumar K."/>
            <person name="McCouch S."/>
            <person name="Juretic N."/>
            <person name="Hoen D."/>
            <person name="Wright S."/>
            <person name="Bruskiewich R."/>
            <person name="Bureau T."/>
            <person name="Miyao A."/>
            <person name="Hirochika H."/>
            <person name="Nishikawa T."/>
            <person name="Kadowaki K."/>
            <person name="Sugiura M."/>
            <person name="Burr B."/>
            <person name="Sasaki T."/>
        </authorList>
    </citation>
    <scope>NUCLEOTIDE SEQUENCE [LARGE SCALE GENOMIC DNA]</scope>
    <source>
        <strain evidence="3">cv. Nipponbare</strain>
    </source>
</reference>
<dbReference type="AlphaFoldDB" id="Q7G4N0"/>
<accession>Q7G4N0</accession>
<gene>
    <name evidence="2" type="ORF">OSJNBa0040E17.31</name>
</gene>
<reference evidence="3" key="2">
    <citation type="journal article" date="2008" name="Nucleic Acids Res.">
        <title>The rice annotation project database (RAP-DB): 2008 update.</title>
        <authorList>
            <consortium name="The rice annotation project (RAP)"/>
        </authorList>
    </citation>
    <scope>GENOME REANNOTATION</scope>
    <source>
        <strain evidence="3">cv. Nipponbare</strain>
    </source>
</reference>
<feature type="region of interest" description="Disordered" evidence="1">
    <location>
        <begin position="1"/>
        <end position="20"/>
    </location>
</feature>
<evidence type="ECO:0000313" key="3">
    <source>
        <dbReference type="Proteomes" id="UP000000763"/>
    </source>
</evidence>
<name>Q7G4N0_ORYSJ</name>
<sequence>MPSASSMLSSATSAEPPFTHSPHQNISLPNIAAFNVALSACADTRDCLCFRHLCDQMPNWNAPPVVLTYNVLIKIGARRLQGPHRTRPQPDPLLQFHPLCHHALLLHRCRMRWIAVPGYTPLDLKDVTWNMAKMRVTSVAGTSIHRRSSDGTRWPMPSMVVSLRTVTKSTAGFNGGSRFWR</sequence>
<organism evidence="2 3">
    <name type="scientific">Oryza sativa subsp. japonica</name>
    <name type="common">Rice</name>
    <dbReference type="NCBI Taxonomy" id="39947"/>
    <lineage>
        <taxon>Eukaryota</taxon>
        <taxon>Viridiplantae</taxon>
        <taxon>Streptophyta</taxon>
        <taxon>Embryophyta</taxon>
        <taxon>Tracheophyta</taxon>
        <taxon>Spermatophyta</taxon>
        <taxon>Magnoliopsida</taxon>
        <taxon>Liliopsida</taxon>
        <taxon>Poales</taxon>
        <taxon>Poaceae</taxon>
        <taxon>BOP clade</taxon>
        <taxon>Oryzoideae</taxon>
        <taxon>Oryzeae</taxon>
        <taxon>Oryzinae</taxon>
        <taxon>Oryza</taxon>
        <taxon>Oryza sativa</taxon>
    </lineage>
</organism>
<evidence type="ECO:0000313" key="2">
    <source>
        <dbReference type="EMBL" id="AAM93468.1"/>
    </source>
</evidence>
<proteinExistence type="predicted"/>
<evidence type="ECO:0000256" key="1">
    <source>
        <dbReference type="SAM" id="MobiDB-lite"/>
    </source>
</evidence>